<dbReference type="PROSITE" id="PS51257">
    <property type="entry name" value="PROKAR_LIPOPROTEIN"/>
    <property type="match status" value="1"/>
</dbReference>
<sequence>MKKILLIVTTFVGVMLFSSCEDFLNLNPTNQAPKGSSIQTSKDADVMINGLMREMTSPSYYGRNFVLYGDAKGGDLAVRSLSRGQDALYMFNHSASTNSYSDFWSQMYYCILQINNLLENIEKIETEGSDANNFTNHKGQLLTLRALIYFDLVRLYGEPYMENNVAFGVPLMTKVTDVYDTPQRVTVAQIYAQILQDLAEGAPMLSQNLIKGYVNYYANRAISARVHLHMGNYQEALIAAEEIITSNKYTLYTNETWLASWASEFGSESIFELAMYQDEADLGANSLGYHIRRYNKPGSSGGGQYVASDYFLERLGEDPDDIRWKVMERDEISADRLGCCNKYTGGPDEKGDKGSISAVNIKIVRLSEIYLIAAEASLSTDPAKATDYLNAIKKRSPNLAPAMPTTITLDMILDEKSKELFGEGQRFFDMMRLDKTITFNDDILQGAISSNIRPKTIDRTFYKTILPIPKSELDANPAIASQQNSGY</sequence>
<name>A0A5J4S6N1_9ZZZZ</name>
<dbReference type="InterPro" id="IPR011990">
    <property type="entry name" value="TPR-like_helical_dom_sf"/>
</dbReference>
<dbReference type="CDD" id="cd08977">
    <property type="entry name" value="SusD"/>
    <property type="match status" value="1"/>
</dbReference>
<evidence type="ECO:0000256" key="3">
    <source>
        <dbReference type="ARBA" id="ARBA00023136"/>
    </source>
</evidence>
<dbReference type="Pfam" id="PF07980">
    <property type="entry name" value="SusD_RagB"/>
    <property type="match status" value="1"/>
</dbReference>
<evidence type="ECO:0000256" key="4">
    <source>
        <dbReference type="ARBA" id="ARBA00023237"/>
    </source>
</evidence>
<proteinExistence type="predicted"/>
<dbReference type="GO" id="GO:0009279">
    <property type="term" value="C:cell outer membrane"/>
    <property type="evidence" value="ECO:0007669"/>
    <property type="project" value="UniProtKB-SubCell"/>
</dbReference>
<dbReference type="InterPro" id="IPR012944">
    <property type="entry name" value="SusD_RagB_dom"/>
</dbReference>
<evidence type="ECO:0000256" key="1">
    <source>
        <dbReference type="ARBA" id="ARBA00004442"/>
    </source>
</evidence>
<dbReference type="EMBL" id="SNRY01000368">
    <property type="protein sequence ID" value="KAA6341750.1"/>
    <property type="molecule type" value="Genomic_DNA"/>
</dbReference>
<dbReference type="EMBL" id="SNRY01000368">
    <property type="protein sequence ID" value="KAA6341747.1"/>
    <property type="molecule type" value="Genomic_DNA"/>
</dbReference>
<comment type="caution">
    <text evidence="7">The sequence shown here is derived from an EMBL/GenBank/DDBJ whole genome shotgun (WGS) entry which is preliminary data.</text>
</comment>
<comment type="subcellular location">
    <subcellularLocation>
        <location evidence="1">Cell outer membrane</location>
    </subcellularLocation>
</comment>
<organism evidence="7">
    <name type="scientific">termite gut metagenome</name>
    <dbReference type="NCBI Taxonomy" id="433724"/>
    <lineage>
        <taxon>unclassified sequences</taxon>
        <taxon>metagenomes</taxon>
        <taxon>organismal metagenomes</taxon>
    </lineage>
</organism>
<feature type="domain" description="RagB/SusD" evidence="5">
    <location>
        <begin position="327"/>
        <end position="487"/>
    </location>
</feature>
<evidence type="ECO:0000259" key="5">
    <source>
        <dbReference type="Pfam" id="PF07980"/>
    </source>
</evidence>
<reference evidence="7" key="1">
    <citation type="submission" date="2019-03" db="EMBL/GenBank/DDBJ databases">
        <title>Single cell metagenomics reveals metabolic interactions within the superorganism composed of flagellate Streblomastix strix and complex community of Bacteroidetes bacteria on its surface.</title>
        <authorList>
            <person name="Treitli S.C."/>
            <person name="Kolisko M."/>
            <person name="Husnik F."/>
            <person name="Keeling P."/>
            <person name="Hampl V."/>
        </authorList>
    </citation>
    <scope>NUCLEOTIDE SEQUENCE</scope>
    <source>
        <strain evidence="7">STM</strain>
    </source>
</reference>
<dbReference type="Gene3D" id="1.25.40.390">
    <property type="match status" value="1"/>
</dbReference>
<dbReference type="AlphaFoldDB" id="A0A5J4S6N1"/>
<dbReference type="SUPFAM" id="SSF48452">
    <property type="entry name" value="TPR-like"/>
    <property type="match status" value="1"/>
</dbReference>
<feature type="domain" description="SusD-like N-terminal" evidence="6">
    <location>
        <begin position="23"/>
        <end position="226"/>
    </location>
</feature>
<gene>
    <name evidence="7" type="ORF">EZS27_010462</name>
    <name evidence="8" type="ORF">EZS27_010465</name>
</gene>
<keyword evidence="4" id="KW-0998">Cell outer membrane</keyword>
<evidence type="ECO:0000313" key="8">
    <source>
        <dbReference type="EMBL" id="KAA6341750.1"/>
    </source>
</evidence>
<protein>
    <submittedName>
        <fullName evidence="7">RagB/SusD family nutrient uptake outer membrane protein</fullName>
    </submittedName>
</protein>
<dbReference type="Gene3D" id="2.20.20.130">
    <property type="match status" value="1"/>
</dbReference>
<evidence type="ECO:0000313" key="7">
    <source>
        <dbReference type="EMBL" id="KAA6341747.1"/>
    </source>
</evidence>
<dbReference type="InterPro" id="IPR033985">
    <property type="entry name" value="SusD-like_N"/>
</dbReference>
<evidence type="ECO:0000256" key="2">
    <source>
        <dbReference type="ARBA" id="ARBA00022729"/>
    </source>
</evidence>
<evidence type="ECO:0000259" key="6">
    <source>
        <dbReference type="Pfam" id="PF14322"/>
    </source>
</evidence>
<dbReference type="Pfam" id="PF14322">
    <property type="entry name" value="SusD-like_3"/>
    <property type="match status" value="1"/>
</dbReference>
<keyword evidence="3" id="KW-0472">Membrane</keyword>
<keyword evidence="2" id="KW-0732">Signal</keyword>
<accession>A0A5J4S6N1</accession>
<dbReference type="Gene3D" id="1.25.40.900">
    <property type="match status" value="1"/>
</dbReference>